<evidence type="ECO:0000256" key="2">
    <source>
        <dbReference type="SAM" id="SignalP"/>
    </source>
</evidence>
<sequence>MVMRCVLKHHVCLCVLSTAVLAGLALITAQTKVYAKSLNCNGFTNTSASGDPDDPRGDNPNKRIECDGDGRYEGEYGKGYGKYERGTGV</sequence>
<accession>A0A1S6XNE4</accession>
<feature type="signal peptide" evidence="2">
    <location>
        <begin position="1"/>
        <end position="22"/>
    </location>
</feature>
<feature type="chain" id="PRO_5013114319" evidence="2">
    <location>
        <begin position="23"/>
        <end position="89"/>
    </location>
</feature>
<feature type="compositionally biased region" description="Basic and acidic residues" evidence="1">
    <location>
        <begin position="53"/>
        <end position="89"/>
    </location>
</feature>
<name>A0A1S6XNE4_BARSR</name>
<feature type="region of interest" description="Disordered" evidence="1">
    <location>
        <begin position="43"/>
        <end position="89"/>
    </location>
</feature>
<keyword evidence="2" id="KW-0732">Signal</keyword>
<proteinExistence type="predicted"/>
<protein>
    <submittedName>
        <fullName evidence="3">Uncharacterized protein</fullName>
    </submittedName>
</protein>
<gene>
    <name evidence="3" type="ORF">BscR1v2_002150</name>
</gene>
<evidence type="ECO:0000313" key="4">
    <source>
        <dbReference type="Proteomes" id="UP000190811"/>
    </source>
</evidence>
<dbReference type="EMBL" id="CP019789">
    <property type="protein sequence ID" value="AQX30170.1"/>
    <property type="molecule type" value="Genomic_DNA"/>
</dbReference>
<evidence type="ECO:0000313" key="3">
    <source>
        <dbReference type="EMBL" id="AQX30170.1"/>
    </source>
</evidence>
<evidence type="ECO:0000256" key="1">
    <source>
        <dbReference type="SAM" id="MobiDB-lite"/>
    </source>
</evidence>
<reference evidence="4" key="1">
    <citation type="journal article" date="2017" name="Genome Biol. Evol.">
        <title>Evolutionary Dynamics of Pathoadaptation Revealed by Three Independent Acquisitions of the VirB/D4 Type IV Secretion System in Bartonella.</title>
        <authorList>
            <person name="Harms A."/>
            <person name="Segers F.H."/>
            <person name="Quebatte M."/>
            <person name="Mistl C."/>
            <person name="Manfredi P."/>
            <person name="Korner J."/>
            <person name="Chomel B.B."/>
            <person name="Kosoy M."/>
            <person name="Maruyama S."/>
            <person name="Engel P."/>
            <person name="Dehio C."/>
        </authorList>
    </citation>
    <scope>NUCLEOTIDE SEQUENCE [LARGE SCALE GENOMIC DNA]</scope>
    <source>
        <strain evidence="4">R1</strain>
    </source>
</reference>
<organism evidence="3 4">
    <name type="scientific">Bartonella schoenbuchensis (strain DSM 13525 / NCTC 13165 / R1)</name>
    <dbReference type="NCBI Taxonomy" id="687861"/>
    <lineage>
        <taxon>Bacteria</taxon>
        <taxon>Pseudomonadati</taxon>
        <taxon>Pseudomonadota</taxon>
        <taxon>Alphaproteobacteria</taxon>
        <taxon>Hyphomicrobiales</taxon>
        <taxon>Bartonellaceae</taxon>
        <taxon>Bartonella</taxon>
    </lineage>
</organism>
<dbReference type="Proteomes" id="UP000190811">
    <property type="component" value="Chromosome"/>
</dbReference>
<dbReference type="AlphaFoldDB" id="A0A1S6XNE4"/>
<dbReference type="STRING" id="687861.BscR1v2_002150"/>